<organism evidence="1 2">
    <name type="scientific">Vitis vinifera</name>
    <name type="common">Grape</name>
    <dbReference type="NCBI Taxonomy" id="29760"/>
    <lineage>
        <taxon>Eukaryota</taxon>
        <taxon>Viridiplantae</taxon>
        <taxon>Streptophyta</taxon>
        <taxon>Embryophyta</taxon>
        <taxon>Tracheophyta</taxon>
        <taxon>Spermatophyta</taxon>
        <taxon>Magnoliopsida</taxon>
        <taxon>eudicotyledons</taxon>
        <taxon>Gunneridae</taxon>
        <taxon>Pentapetalae</taxon>
        <taxon>rosids</taxon>
        <taxon>Vitales</taxon>
        <taxon>Vitaceae</taxon>
        <taxon>Viteae</taxon>
        <taxon>Vitis</taxon>
    </lineage>
</organism>
<evidence type="ECO:0000313" key="2">
    <source>
        <dbReference type="Proteomes" id="UP000288805"/>
    </source>
</evidence>
<dbReference type="AlphaFoldDB" id="A0A438F2I4"/>
<evidence type="ECO:0000313" key="1">
    <source>
        <dbReference type="EMBL" id="RVW54217.1"/>
    </source>
</evidence>
<name>A0A438F2I4_VITVI</name>
<sequence>MGCSNSMIISWLINSMRPEISKPFLFLSSAKEVWDVRELTVTANYSTMKALRQEFELYQHFLQWKQQSWLGCWNKIEFLNSLLDSIQSLIKLGIIYLVKNLFLPYKNYMHSEENHRIVMTKLNPQKNSALKTIQESP</sequence>
<comment type="caution">
    <text evidence="1">The sequence shown here is derived from an EMBL/GenBank/DDBJ whole genome shotgun (WGS) entry which is preliminary data.</text>
</comment>
<proteinExistence type="predicted"/>
<dbReference type="Proteomes" id="UP000288805">
    <property type="component" value="Unassembled WGS sequence"/>
</dbReference>
<reference evidence="1 2" key="1">
    <citation type="journal article" date="2018" name="PLoS Genet.">
        <title>Population sequencing reveals clonal diversity and ancestral inbreeding in the grapevine cultivar Chardonnay.</title>
        <authorList>
            <person name="Roach M.J."/>
            <person name="Johnson D.L."/>
            <person name="Bohlmann J."/>
            <person name="van Vuuren H.J."/>
            <person name="Jones S.J."/>
            <person name="Pretorius I.S."/>
            <person name="Schmidt S.A."/>
            <person name="Borneman A.R."/>
        </authorList>
    </citation>
    <scope>NUCLEOTIDE SEQUENCE [LARGE SCALE GENOMIC DNA]</scope>
    <source>
        <strain evidence="2">cv. Chardonnay</strain>
        <tissue evidence="1">Leaf</tissue>
    </source>
</reference>
<dbReference type="EMBL" id="QGNW01001129">
    <property type="protein sequence ID" value="RVW54217.1"/>
    <property type="molecule type" value="Genomic_DNA"/>
</dbReference>
<gene>
    <name evidence="1" type="ORF">CK203_080175</name>
</gene>
<accession>A0A438F2I4</accession>
<protein>
    <submittedName>
        <fullName evidence="1">Uncharacterized protein</fullName>
    </submittedName>
</protein>